<sequence>MATLEIECPVCAEVLELSDADRAELKVGDVIVCDSCNAEMEITRNGGGEDFELELLGILTLCPNCNEEFEVTEDVLAAAPAVQAADGSEVSLVNCPHCQASIELEFEDEEDRPALSRQ</sequence>
<dbReference type="RefSeq" id="WP_039683633.1">
    <property type="nucleotide sequence ID" value="NZ_CP010028.1"/>
</dbReference>
<dbReference type="Gene3D" id="2.20.28.160">
    <property type="match status" value="2"/>
</dbReference>
<dbReference type="HOGENOM" id="CLU_2342115_0_0_0"/>
<accession>A0A0A7KFS4</accession>
<protein>
    <submittedName>
        <fullName evidence="1">Zinc finger motif protein</fullName>
    </submittedName>
</protein>
<dbReference type="Proteomes" id="UP000030634">
    <property type="component" value="Chromosome"/>
</dbReference>
<dbReference type="KEGG" id="dsw:QR90_07815"/>
<reference evidence="2" key="1">
    <citation type="submission" date="2014-11" db="EMBL/GenBank/DDBJ databases">
        <title>Hymenobacter sp. DG25B genome submission.</title>
        <authorList>
            <person name="Jung H.-Y."/>
            <person name="Kim M.K."/>
            <person name="Srinivasan S."/>
            <person name="Lim S."/>
        </authorList>
    </citation>
    <scope>NUCLEOTIDE SEQUENCE [LARGE SCALE GENOMIC DNA]</scope>
    <source>
        <strain evidence="2">DY59</strain>
    </source>
</reference>
<evidence type="ECO:0000313" key="1">
    <source>
        <dbReference type="EMBL" id="AIZ45042.1"/>
    </source>
</evidence>
<dbReference type="EMBL" id="CP010028">
    <property type="protein sequence ID" value="AIZ45042.1"/>
    <property type="molecule type" value="Genomic_DNA"/>
</dbReference>
<dbReference type="STRING" id="1182571.QR90_07815"/>
<dbReference type="AlphaFoldDB" id="A0A0A7KFS4"/>
<gene>
    <name evidence="1" type="ORF">QR90_07815</name>
</gene>
<name>A0A0A7KFS4_9DEIO</name>
<organism evidence="1 2">
    <name type="scientific">Deinococcus radiopugnans</name>
    <dbReference type="NCBI Taxonomy" id="57497"/>
    <lineage>
        <taxon>Bacteria</taxon>
        <taxon>Thermotogati</taxon>
        <taxon>Deinococcota</taxon>
        <taxon>Deinococci</taxon>
        <taxon>Deinococcales</taxon>
        <taxon>Deinococcaceae</taxon>
        <taxon>Deinococcus</taxon>
    </lineage>
</organism>
<proteinExistence type="predicted"/>
<evidence type="ECO:0000313" key="2">
    <source>
        <dbReference type="Proteomes" id="UP000030634"/>
    </source>
</evidence>